<dbReference type="GO" id="GO:0045047">
    <property type="term" value="P:protein targeting to ER"/>
    <property type="evidence" value="ECO:0007669"/>
    <property type="project" value="TreeGrafter"/>
</dbReference>
<sequence length="173" mass="19945">MNTIWVRLNAVVFFGFTVLLCLACMCSFSTFLHKGEPHIKYLGLNTIRSMRAQKGGDRVLISFDIDADLSGAFNWNIKQLFVFVVAEYATKTNPFNQVILWDKIVQSPEEARIKEPKVFVKYALIDQGPELRSNNVTLKLYWDHMPLTGRLYMHDSIGDAKANEFQLPDEYFK</sequence>
<dbReference type="PANTHER" id="PTHR12804:SF0">
    <property type="entry name" value="SIGNAL PEPTIDASE COMPLEX SUBUNIT 3"/>
    <property type="match status" value="1"/>
</dbReference>
<evidence type="ECO:0000256" key="6">
    <source>
        <dbReference type="ARBA" id="ARBA00022989"/>
    </source>
</evidence>
<dbReference type="Pfam" id="PF04573">
    <property type="entry name" value="SPC22"/>
    <property type="match status" value="1"/>
</dbReference>
<evidence type="ECO:0000256" key="9">
    <source>
        <dbReference type="SAM" id="Phobius"/>
    </source>
</evidence>
<evidence type="ECO:0000256" key="1">
    <source>
        <dbReference type="ARBA" id="ARBA00004648"/>
    </source>
</evidence>
<protein>
    <recommendedName>
        <fullName evidence="8">Signal peptidase complex subunit 3</fullName>
    </recommendedName>
</protein>
<comment type="similarity">
    <text evidence="2">Belongs to the SPCS3 family.</text>
</comment>
<accession>A0A7S2XZ74</accession>
<keyword evidence="5" id="KW-0735">Signal-anchor</keyword>
<keyword evidence="4" id="KW-0256">Endoplasmic reticulum</keyword>
<evidence type="ECO:0000256" key="2">
    <source>
        <dbReference type="ARBA" id="ARBA00009289"/>
    </source>
</evidence>
<reference evidence="10" key="1">
    <citation type="submission" date="2021-01" db="EMBL/GenBank/DDBJ databases">
        <authorList>
            <person name="Corre E."/>
            <person name="Pelletier E."/>
            <person name="Niang G."/>
            <person name="Scheremetjew M."/>
            <person name="Finn R."/>
            <person name="Kale V."/>
            <person name="Holt S."/>
            <person name="Cochrane G."/>
            <person name="Meng A."/>
            <person name="Brown T."/>
            <person name="Cohen L."/>
        </authorList>
    </citation>
    <scope>NUCLEOTIDE SEQUENCE</scope>
    <source>
        <strain evidence="10">CCMP1661</strain>
    </source>
</reference>
<dbReference type="AlphaFoldDB" id="A0A7S2XZ74"/>
<keyword evidence="7 9" id="KW-0472">Membrane</keyword>
<keyword evidence="3 9" id="KW-0812">Transmembrane</keyword>
<keyword evidence="6 9" id="KW-1133">Transmembrane helix</keyword>
<dbReference type="PANTHER" id="PTHR12804">
    <property type="entry name" value="MICROSOMAL SIGNAL PEPTIDASE 23 KD SUBUNIT SPC22/23"/>
    <property type="match status" value="1"/>
</dbReference>
<name>A0A7S2XZ74_9STRA</name>
<evidence type="ECO:0000256" key="4">
    <source>
        <dbReference type="ARBA" id="ARBA00022824"/>
    </source>
</evidence>
<evidence type="ECO:0000256" key="8">
    <source>
        <dbReference type="ARBA" id="ARBA00029556"/>
    </source>
</evidence>
<comment type="subcellular location">
    <subcellularLocation>
        <location evidence="1">Endoplasmic reticulum membrane</location>
        <topology evidence="1">Single-pass type II membrane protein</topology>
    </subcellularLocation>
</comment>
<dbReference type="InterPro" id="IPR007653">
    <property type="entry name" value="SPC3"/>
</dbReference>
<dbReference type="GO" id="GO:0005787">
    <property type="term" value="C:signal peptidase complex"/>
    <property type="evidence" value="ECO:0007669"/>
    <property type="project" value="InterPro"/>
</dbReference>
<evidence type="ECO:0000256" key="7">
    <source>
        <dbReference type="ARBA" id="ARBA00023136"/>
    </source>
</evidence>
<evidence type="ECO:0000256" key="3">
    <source>
        <dbReference type="ARBA" id="ARBA00022692"/>
    </source>
</evidence>
<proteinExistence type="inferred from homology"/>
<evidence type="ECO:0000313" key="10">
    <source>
        <dbReference type="EMBL" id="CAD9870341.1"/>
    </source>
</evidence>
<organism evidence="10">
    <name type="scientific">Fibrocapsa japonica</name>
    <dbReference type="NCBI Taxonomy" id="94617"/>
    <lineage>
        <taxon>Eukaryota</taxon>
        <taxon>Sar</taxon>
        <taxon>Stramenopiles</taxon>
        <taxon>Ochrophyta</taxon>
        <taxon>Raphidophyceae</taxon>
        <taxon>Chattonellales</taxon>
        <taxon>Chattonellaceae</taxon>
        <taxon>Fibrocapsa</taxon>
    </lineage>
</organism>
<dbReference type="PIRSF" id="PIRSF016089">
    <property type="entry name" value="SPC22"/>
    <property type="match status" value="1"/>
</dbReference>
<dbReference type="EMBL" id="HBHR01018913">
    <property type="protein sequence ID" value="CAD9870341.1"/>
    <property type="molecule type" value="Transcribed_RNA"/>
</dbReference>
<gene>
    <name evidence="10" type="ORF">FJAP1339_LOCUS9598</name>
</gene>
<evidence type="ECO:0000256" key="5">
    <source>
        <dbReference type="ARBA" id="ARBA00022968"/>
    </source>
</evidence>
<feature type="transmembrane region" description="Helical" evidence="9">
    <location>
        <begin position="12"/>
        <end position="32"/>
    </location>
</feature>
<dbReference type="GO" id="GO:0006465">
    <property type="term" value="P:signal peptide processing"/>
    <property type="evidence" value="ECO:0007669"/>
    <property type="project" value="InterPro"/>
</dbReference>